<dbReference type="Gene3D" id="3.10.290.10">
    <property type="entry name" value="RNA-binding S4 domain"/>
    <property type="match status" value="1"/>
</dbReference>
<dbReference type="SUPFAM" id="SSF55120">
    <property type="entry name" value="Pseudouridine synthase"/>
    <property type="match status" value="1"/>
</dbReference>
<evidence type="ECO:0000256" key="8">
    <source>
        <dbReference type="RuleBase" id="RU362028"/>
    </source>
</evidence>
<dbReference type="Pfam" id="PF00849">
    <property type="entry name" value="PseudoU_synth_2"/>
    <property type="match status" value="1"/>
</dbReference>
<dbReference type="InterPro" id="IPR006224">
    <property type="entry name" value="PsdUridine_synth_RluA-like_CS"/>
</dbReference>
<evidence type="ECO:0000256" key="4">
    <source>
        <dbReference type="ARBA" id="ARBA00036882"/>
    </source>
</evidence>
<evidence type="ECO:0000256" key="7">
    <source>
        <dbReference type="PROSITE-ProRule" id="PRU00182"/>
    </source>
</evidence>
<dbReference type="GO" id="GO:0016829">
    <property type="term" value="F:lyase activity"/>
    <property type="evidence" value="ECO:0007669"/>
    <property type="project" value="UniProtKB-KW"/>
</dbReference>
<sequence length="344" mass="39127">MFTLVRHCLIHFVADWCKASKSLTIMSDSISEQLIIPREYHGQRLDVVLAQLFPTYSRSQLSTWLKEGAITLNQRQCKPKDKVLGGEQINLSIAFETQTNSDIYQPEAIPLAIIYEDEQLLVINKPAGLVVHPGAGNREHTLVNALLYHAPALQHLSRAGIVHRLDKDTTGLLVVAKTLTAHTHLVRQMQAREIQRRYITLVQGHLISGGEIATFYGRHPRNRLKMAVCAQGREAITLYSIRKHYQDFTLLDVQLMTGRTHQIRVHMAHLNHPVVGDQLYGGRMRFPAQASAELRQLLCQFQRQALHASLLSFFHPESEEQLTFEAPLPDDFQTLLNFLDDYFG</sequence>
<accession>A0A378J742</accession>
<dbReference type="InterPro" id="IPR050188">
    <property type="entry name" value="RluA_PseudoU_synthase"/>
</dbReference>
<dbReference type="SUPFAM" id="SSF55174">
    <property type="entry name" value="Alpha-L RNA-binding motif"/>
    <property type="match status" value="1"/>
</dbReference>
<keyword evidence="3 8" id="KW-0413">Isomerase</keyword>
<keyword evidence="2 7" id="KW-0694">RNA-binding</keyword>
<dbReference type="InterPro" id="IPR020103">
    <property type="entry name" value="PsdUridine_synth_cat_dom_sf"/>
</dbReference>
<dbReference type="NCBIfam" id="NF008385">
    <property type="entry name" value="PRK11180.1"/>
    <property type="match status" value="1"/>
</dbReference>
<evidence type="ECO:0000259" key="9">
    <source>
        <dbReference type="SMART" id="SM00363"/>
    </source>
</evidence>
<keyword evidence="11" id="KW-1185">Reference proteome</keyword>
<feature type="active site" evidence="6">
    <location>
        <position position="166"/>
    </location>
</feature>
<evidence type="ECO:0000313" key="10">
    <source>
        <dbReference type="EMBL" id="STX42727.1"/>
    </source>
</evidence>
<dbReference type="Pfam" id="PF01479">
    <property type="entry name" value="S4"/>
    <property type="match status" value="1"/>
</dbReference>
<reference evidence="10 11" key="1">
    <citation type="submission" date="2018-06" db="EMBL/GenBank/DDBJ databases">
        <authorList>
            <consortium name="Pathogen Informatics"/>
            <person name="Doyle S."/>
        </authorList>
    </citation>
    <scope>NUCLEOTIDE SEQUENCE [LARGE SCALE GENOMIC DNA]</scope>
    <source>
        <strain evidence="10 11">NCTC13292</strain>
    </source>
</reference>
<gene>
    <name evidence="10" type="primary">rluD</name>
    <name evidence="10" type="ORF">NCTC13292_01741</name>
</gene>
<dbReference type="GO" id="GO:0003723">
    <property type="term" value="F:RNA binding"/>
    <property type="evidence" value="ECO:0007669"/>
    <property type="project" value="UniProtKB-KW"/>
</dbReference>
<keyword evidence="10" id="KW-0456">Lyase</keyword>
<comment type="function">
    <text evidence="5">Responsible for synthesis of pseudouridine from uracil at positions 1911, 1915 and 1917 in 23S ribosomal RNA.</text>
</comment>
<dbReference type="GO" id="GO:0160140">
    <property type="term" value="F:23S rRNA pseudouridine(1911/1915/1917) synthase activity"/>
    <property type="evidence" value="ECO:0007669"/>
    <property type="project" value="UniProtKB-EC"/>
</dbReference>
<dbReference type="InterPro" id="IPR006145">
    <property type="entry name" value="PsdUridine_synth_RsuA/RluA"/>
</dbReference>
<evidence type="ECO:0000256" key="2">
    <source>
        <dbReference type="ARBA" id="ARBA00022884"/>
    </source>
</evidence>
<feature type="domain" description="RNA-binding S4" evidence="9">
    <location>
        <begin position="43"/>
        <end position="102"/>
    </location>
</feature>
<proteinExistence type="inferred from homology"/>
<dbReference type="NCBIfam" id="TIGR00005">
    <property type="entry name" value="rluA_subfam"/>
    <property type="match status" value="1"/>
</dbReference>
<dbReference type="FunFam" id="3.30.2350.10:FF:000006">
    <property type="entry name" value="Pseudouridine synthase"/>
    <property type="match status" value="1"/>
</dbReference>
<dbReference type="PANTHER" id="PTHR21600">
    <property type="entry name" value="MITOCHONDRIAL RNA PSEUDOURIDINE SYNTHASE"/>
    <property type="match status" value="1"/>
</dbReference>
<dbReference type="SMART" id="SM00363">
    <property type="entry name" value="S4"/>
    <property type="match status" value="1"/>
</dbReference>
<organism evidence="10 11">
    <name type="scientific">Legionella donaldsonii</name>
    <dbReference type="NCBI Taxonomy" id="45060"/>
    <lineage>
        <taxon>Bacteria</taxon>
        <taxon>Pseudomonadati</taxon>
        <taxon>Pseudomonadota</taxon>
        <taxon>Gammaproteobacteria</taxon>
        <taxon>Legionellales</taxon>
        <taxon>Legionellaceae</taxon>
        <taxon>Legionella</taxon>
    </lineage>
</organism>
<comment type="similarity">
    <text evidence="1 8">Belongs to the pseudouridine synthase RluA family.</text>
</comment>
<dbReference type="GO" id="GO:0000455">
    <property type="term" value="P:enzyme-directed rRNA pseudouridine synthesis"/>
    <property type="evidence" value="ECO:0007669"/>
    <property type="project" value="TreeGrafter"/>
</dbReference>
<dbReference type="CDD" id="cd02869">
    <property type="entry name" value="PseudoU_synth_RluA_like"/>
    <property type="match status" value="1"/>
</dbReference>
<comment type="catalytic activity">
    <reaction evidence="4">
        <text>uridine(1911/1915/1917) in 23S rRNA = pseudouridine(1911/1915/1917) in 23S rRNA</text>
        <dbReference type="Rhea" id="RHEA:42524"/>
        <dbReference type="Rhea" id="RHEA-COMP:10097"/>
        <dbReference type="Rhea" id="RHEA-COMP:10098"/>
        <dbReference type="ChEBI" id="CHEBI:65314"/>
        <dbReference type="ChEBI" id="CHEBI:65315"/>
        <dbReference type="EC" id="5.4.99.23"/>
    </reaction>
</comment>
<dbReference type="PROSITE" id="PS50889">
    <property type="entry name" value="S4"/>
    <property type="match status" value="1"/>
</dbReference>
<dbReference type="EC" id="5.4.99.-" evidence="8"/>
<name>A0A378J742_9GAMM</name>
<protein>
    <recommendedName>
        <fullName evidence="8">Pseudouridine synthase</fullName>
        <ecNumber evidence="8">5.4.99.-</ecNumber>
    </recommendedName>
</protein>
<dbReference type="CDD" id="cd00165">
    <property type="entry name" value="S4"/>
    <property type="match status" value="1"/>
</dbReference>
<dbReference type="PANTHER" id="PTHR21600:SF44">
    <property type="entry name" value="RIBOSOMAL LARGE SUBUNIT PSEUDOURIDINE SYNTHASE D"/>
    <property type="match status" value="1"/>
</dbReference>
<evidence type="ECO:0000256" key="6">
    <source>
        <dbReference type="PIRSR" id="PIRSR606225-1"/>
    </source>
</evidence>
<dbReference type="InterPro" id="IPR006225">
    <property type="entry name" value="PsdUridine_synth_RluC/D"/>
</dbReference>
<dbReference type="Proteomes" id="UP000254677">
    <property type="component" value="Unassembled WGS sequence"/>
</dbReference>
<evidence type="ECO:0000256" key="5">
    <source>
        <dbReference type="ARBA" id="ARBA00056072"/>
    </source>
</evidence>
<comment type="catalytic activity">
    <reaction evidence="8">
        <text>a uridine in RNA = a pseudouridine in RNA</text>
        <dbReference type="Rhea" id="RHEA:48348"/>
        <dbReference type="Rhea" id="RHEA-COMP:12068"/>
        <dbReference type="Rhea" id="RHEA-COMP:12069"/>
        <dbReference type="ChEBI" id="CHEBI:65314"/>
        <dbReference type="ChEBI" id="CHEBI:65315"/>
    </reaction>
</comment>
<dbReference type="AlphaFoldDB" id="A0A378J742"/>
<evidence type="ECO:0000256" key="1">
    <source>
        <dbReference type="ARBA" id="ARBA00010876"/>
    </source>
</evidence>
<dbReference type="Gene3D" id="3.30.2350.10">
    <property type="entry name" value="Pseudouridine synthase"/>
    <property type="match status" value="1"/>
</dbReference>
<dbReference type="InterPro" id="IPR036986">
    <property type="entry name" value="S4_RNA-bd_sf"/>
</dbReference>
<dbReference type="PROSITE" id="PS01129">
    <property type="entry name" value="PSI_RLU"/>
    <property type="match status" value="1"/>
</dbReference>
<dbReference type="EMBL" id="UGOA01000001">
    <property type="protein sequence ID" value="STX42727.1"/>
    <property type="molecule type" value="Genomic_DNA"/>
</dbReference>
<evidence type="ECO:0000313" key="11">
    <source>
        <dbReference type="Proteomes" id="UP000254677"/>
    </source>
</evidence>
<dbReference type="InterPro" id="IPR002942">
    <property type="entry name" value="S4_RNA-bd"/>
</dbReference>
<evidence type="ECO:0000256" key="3">
    <source>
        <dbReference type="ARBA" id="ARBA00023235"/>
    </source>
</evidence>